<feature type="region of interest" description="Disordered" evidence="1">
    <location>
        <begin position="129"/>
        <end position="160"/>
    </location>
</feature>
<dbReference type="SUPFAM" id="SSF51126">
    <property type="entry name" value="Pectin lyase-like"/>
    <property type="match status" value="1"/>
</dbReference>
<gene>
    <name evidence="2" type="ORF">K9B37_24305</name>
</gene>
<accession>A0ABS7VUY4</accession>
<dbReference type="InterPro" id="IPR011050">
    <property type="entry name" value="Pectin_lyase_fold/virulence"/>
</dbReference>
<proteinExistence type="predicted"/>
<dbReference type="Proteomes" id="UP000704176">
    <property type="component" value="Unassembled WGS sequence"/>
</dbReference>
<feature type="compositionally biased region" description="Polar residues" evidence="1">
    <location>
        <begin position="142"/>
        <end position="160"/>
    </location>
</feature>
<protein>
    <recommendedName>
        <fullName evidence="4">Right handed beta helix domain-containing protein</fullName>
    </recommendedName>
</protein>
<keyword evidence="3" id="KW-1185">Reference proteome</keyword>
<feature type="non-terminal residue" evidence="2">
    <location>
        <position position="1"/>
    </location>
</feature>
<name>A0ABS7VUY4_9HYPH</name>
<evidence type="ECO:0000256" key="1">
    <source>
        <dbReference type="SAM" id="MobiDB-lite"/>
    </source>
</evidence>
<sequence>EGNVATRIEGNYIHGFKGSASAHFDGIQIFGGNSNVEVVHNTIINDGSPNGVSAVFVANTFGAVDDVNIHDNYLSSPGNYPIYNLGSYTASPITNVTWANNYVVKGHYGYEYIRADSQGHMPAMTNNTMVTDGLSPDKAPDNYTSGSISAPRSKLGSTRQ</sequence>
<reference evidence="2 3" key="1">
    <citation type="submission" date="2021-09" db="EMBL/GenBank/DDBJ databases">
        <title>The complete genome sequence of a new microorganism.</title>
        <authorList>
            <person name="Zi Z."/>
        </authorList>
    </citation>
    <scope>NUCLEOTIDE SEQUENCE [LARGE SCALE GENOMIC DNA]</scope>
    <source>
        <strain evidence="2 3">WGZ8</strain>
    </source>
</reference>
<comment type="caution">
    <text evidence="2">The sequence shown here is derived from an EMBL/GenBank/DDBJ whole genome shotgun (WGS) entry which is preliminary data.</text>
</comment>
<organism evidence="2 3">
    <name type="scientific">Microvirga puerhi</name>
    <dbReference type="NCBI Taxonomy" id="2876078"/>
    <lineage>
        <taxon>Bacteria</taxon>
        <taxon>Pseudomonadati</taxon>
        <taxon>Pseudomonadota</taxon>
        <taxon>Alphaproteobacteria</taxon>
        <taxon>Hyphomicrobiales</taxon>
        <taxon>Methylobacteriaceae</taxon>
        <taxon>Microvirga</taxon>
    </lineage>
</organism>
<evidence type="ECO:0008006" key="4">
    <source>
        <dbReference type="Google" id="ProtNLM"/>
    </source>
</evidence>
<evidence type="ECO:0000313" key="3">
    <source>
        <dbReference type="Proteomes" id="UP000704176"/>
    </source>
</evidence>
<evidence type="ECO:0000313" key="2">
    <source>
        <dbReference type="EMBL" id="MBZ6079382.1"/>
    </source>
</evidence>
<dbReference type="EMBL" id="JAIRBM010000035">
    <property type="protein sequence ID" value="MBZ6079382.1"/>
    <property type="molecule type" value="Genomic_DNA"/>
</dbReference>